<accession>G2ZUV1</accession>
<proteinExistence type="predicted"/>
<dbReference type="EMBL" id="FR854080">
    <property type="protein sequence ID" value="CCA82814.1"/>
    <property type="molecule type" value="Genomic_DNA"/>
</dbReference>
<sequence>MKPSRKRALVDELRDRYRVSLTKACALFHMSRFVVRVSGRLLPDSSAIACTPSKRLRPHACITAIAGCT</sequence>
<reference evidence="1" key="2">
    <citation type="submission" date="2011-04" db="EMBL/GenBank/DDBJ databases">
        <authorList>
            <person name="Genoscope - CEA"/>
        </authorList>
    </citation>
    <scope>NUCLEOTIDE SEQUENCE</scope>
    <source>
        <strain evidence="1">R229</strain>
    </source>
</reference>
<name>G2ZUV1_9RALS</name>
<dbReference type="AlphaFoldDB" id="G2ZUV1"/>
<gene>
    <name evidence="1" type="ORF">BDB_mp40098</name>
</gene>
<protein>
    <submittedName>
        <fullName evidence="1">Uncharacterized protein</fullName>
    </submittedName>
</protein>
<evidence type="ECO:0000313" key="1">
    <source>
        <dbReference type="EMBL" id="CCA82814.1"/>
    </source>
</evidence>
<organism evidence="1">
    <name type="scientific">blood disease bacterium R229</name>
    <dbReference type="NCBI Taxonomy" id="741978"/>
    <lineage>
        <taxon>Bacteria</taxon>
        <taxon>Pseudomonadati</taxon>
        <taxon>Pseudomonadota</taxon>
        <taxon>Betaproteobacteria</taxon>
        <taxon>Burkholderiales</taxon>
        <taxon>Burkholderiaceae</taxon>
        <taxon>Ralstonia</taxon>
        <taxon>Ralstonia solanacearum species complex</taxon>
    </lineage>
</organism>
<reference evidence="1" key="1">
    <citation type="journal article" date="2011" name="PLoS ONE">
        <title>Ralstonia syzygii, the Blood Disease Bacterium and some Asian R. solanacearum strains form a single genomic species despite divergent lifestyles.</title>
        <authorList>
            <person name="Remenant B."/>
            <person name="de Cambiaire J.C."/>
            <person name="Cellier G."/>
            <person name="Jacobs J.M."/>
            <person name="Mangenot S."/>
            <person name="Barbe V."/>
            <person name="Lajus A."/>
            <person name="Vallenet D."/>
            <person name="Medigue C."/>
            <person name="Fegan M."/>
            <person name="Allen C."/>
            <person name="Prior P."/>
        </authorList>
    </citation>
    <scope>NUCLEOTIDE SEQUENCE</scope>
    <source>
        <strain evidence="1">R229</strain>
    </source>
</reference>